<evidence type="ECO:0000313" key="2">
    <source>
        <dbReference type="EMBL" id="TLD93389.1"/>
    </source>
</evidence>
<name>A0A4U8T1S0_9HELI</name>
<protein>
    <submittedName>
        <fullName evidence="2">DUF4325 domain-containing protein</fullName>
    </submittedName>
</protein>
<dbReference type="Proteomes" id="UP000029921">
    <property type="component" value="Unassembled WGS sequence"/>
</dbReference>
<dbReference type="AlphaFoldDB" id="A0A4U8T1S0"/>
<accession>A0A4U8T1S0</accession>
<sequence length="116" mass="13015">MSKMQQTCTYALKVQDVCGCFEFLGSRDSGEKLHSRIVELLGSQENKDMKLELDFNGVCGVAHAFADEVFGLLFARFGVEYIKTRIVLSNANDTIKSMINFAIKERIKKARDTNGI</sequence>
<evidence type="ECO:0000313" key="3">
    <source>
        <dbReference type="Proteomes" id="UP000029921"/>
    </source>
</evidence>
<keyword evidence="3" id="KW-1185">Reference proteome</keyword>
<dbReference type="Pfam" id="PF14213">
    <property type="entry name" value="DUF4325"/>
    <property type="match status" value="1"/>
</dbReference>
<organism evidence="2 3">
    <name type="scientific">Helicobacter magdeburgensis</name>
    <dbReference type="NCBI Taxonomy" id="471858"/>
    <lineage>
        <taxon>Bacteria</taxon>
        <taxon>Pseudomonadati</taxon>
        <taxon>Campylobacterota</taxon>
        <taxon>Epsilonproteobacteria</taxon>
        <taxon>Campylobacterales</taxon>
        <taxon>Helicobacteraceae</taxon>
        <taxon>Helicobacter</taxon>
    </lineage>
</organism>
<dbReference type="EMBL" id="JRPE02000002">
    <property type="protein sequence ID" value="TLD93389.1"/>
    <property type="molecule type" value="Genomic_DNA"/>
</dbReference>
<feature type="domain" description="DUF4325" evidence="1">
    <location>
        <begin position="29"/>
        <end position="95"/>
    </location>
</feature>
<reference evidence="2 3" key="1">
    <citation type="journal article" date="2014" name="Genome Announc.">
        <title>Draft genome sequences of eight enterohepatic helicobacter species isolated from both laboratory and wild rodents.</title>
        <authorList>
            <person name="Sheh A."/>
            <person name="Shen Z."/>
            <person name="Fox J.G."/>
        </authorList>
    </citation>
    <scope>NUCLEOTIDE SEQUENCE [LARGE SCALE GENOMIC DNA]</scope>
    <source>
        <strain evidence="2 3">MIT 96-1001</strain>
    </source>
</reference>
<evidence type="ECO:0000259" key="1">
    <source>
        <dbReference type="Pfam" id="PF14213"/>
    </source>
</evidence>
<comment type="caution">
    <text evidence="2">The sequence shown here is derived from an EMBL/GenBank/DDBJ whole genome shotgun (WGS) entry which is preliminary data.</text>
</comment>
<proteinExistence type="predicted"/>
<dbReference type="InterPro" id="IPR025474">
    <property type="entry name" value="DUF4325"/>
</dbReference>
<gene>
    <name evidence="2" type="ORF">LS74_001265</name>
</gene>